<proteinExistence type="predicted"/>
<dbReference type="EMBL" id="JAHXZJ010001864">
    <property type="protein sequence ID" value="KAH0548945.1"/>
    <property type="molecule type" value="Genomic_DNA"/>
</dbReference>
<dbReference type="Proteomes" id="UP000826195">
    <property type="component" value="Unassembled WGS sequence"/>
</dbReference>
<keyword evidence="2" id="KW-1185">Reference proteome</keyword>
<dbReference type="AlphaFoldDB" id="A0AAV7I851"/>
<accession>A0AAV7I851</accession>
<evidence type="ECO:0000313" key="1">
    <source>
        <dbReference type="EMBL" id="KAH0548945.1"/>
    </source>
</evidence>
<comment type="caution">
    <text evidence="1">The sequence shown here is derived from an EMBL/GenBank/DDBJ whole genome shotgun (WGS) entry which is preliminary data.</text>
</comment>
<evidence type="ECO:0000313" key="2">
    <source>
        <dbReference type="Proteomes" id="UP000826195"/>
    </source>
</evidence>
<reference evidence="1 2" key="1">
    <citation type="journal article" date="2021" name="J. Hered.">
        <title>A chromosome-level genome assembly of the parasitoid wasp, Cotesia glomerata (Hymenoptera: Braconidae).</title>
        <authorList>
            <person name="Pinto B.J."/>
            <person name="Weis J.J."/>
            <person name="Gamble T."/>
            <person name="Ode P.J."/>
            <person name="Paul R."/>
            <person name="Zaspel J.M."/>
        </authorList>
    </citation>
    <scope>NUCLEOTIDE SEQUENCE [LARGE SCALE GENOMIC DNA]</scope>
    <source>
        <strain evidence="1">CgM1</strain>
    </source>
</reference>
<gene>
    <name evidence="1" type="ORF">KQX54_004582</name>
</gene>
<sequence length="130" mass="14386">MGFSSGPESVVGVRQIYHYLGLTVAMQLEPVNRAVDVYTPIPIRLDPPAAQHPASNILSPFLFLSSSCLDVLVRLMMGHISSTSHVAAFLVLISSRDSLFCRELYYINQAENELREDRLATDEDTAITCT</sequence>
<organism evidence="1 2">
    <name type="scientific">Cotesia glomerata</name>
    <name type="common">Lepidopteran parasitic wasp</name>
    <name type="synonym">Apanteles glomeratus</name>
    <dbReference type="NCBI Taxonomy" id="32391"/>
    <lineage>
        <taxon>Eukaryota</taxon>
        <taxon>Metazoa</taxon>
        <taxon>Ecdysozoa</taxon>
        <taxon>Arthropoda</taxon>
        <taxon>Hexapoda</taxon>
        <taxon>Insecta</taxon>
        <taxon>Pterygota</taxon>
        <taxon>Neoptera</taxon>
        <taxon>Endopterygota</taxon>
        <taxon>Hymenoptera</taxon>
        <taxon>Apocrita</taxon>
        <taxon>Ichneumonoidea</taxon>
        <taxon>Braconidae</taxon>
        <taxon>Microgastrinae</taxon>
        <taxon>Cotesia</taxon>
    </lineage>
</organism>
<protein>
    <submittedName>
        <fullName evidence="1">Uncharacterized protein</fullName>
    </submittedName>
</protein>
<name>A0AAV7I851_COTGL</name>